<name>A0A2C9VRW7_MANES</name>
<protein>
    <submittedName>
        <fullName evidence="1">Uncharacterized protein</fullName>
    </submittedName>
</protein>
<reference evidence="1" key="1">
    <citation type="submission" date="2016-02" db="EMBL/GenBank/DDBJ databases">
        <title>WGS assembly of Manihot esculenta.</title>
        <authorList>
            <person name="Bredeson J.V."/>
            <person name="Prochnik S.E."/>
            <person name="Lyons J.B."/>
            <person name="Schmutz J."/>
            <person name="Grimwood J."/>
            <person name="Vrebalov J."/>
            <person name="Bart R.S."/>
            <person name="Amuge T."/>
            <person name="Ferguson M.E."/>
            <person name="Green R."/>
            <person name="Putnam N."/>
            <person name="Stites J."/>
            <person name="Rounsley S."/>
            <person name="Rokhsar D.S."/>
        </authorList>
    </citation>
    <scope>NUCLEOTIDE SEQUENCE [LARGE SCALE GENOMIC DNA]</scope>
    <source>
        <tissue evidence="1">Leaf</tissue>
    </source>
</reference>
<organism evidence="1">
    <name type="scientific">Manihot esculenta</name>
    <name type="common">Cassava</name>
    <name type="synonym">Jatropha manihot</name>
    <dbReference type="NCBI Taxonomy" id="3983"/>
    <lineage>
        <taxon>Eukaryota</taxon>
        <taxon>Viridiplantae</taxon>
        <taxon>Streptophyta</taxon>
        <taxon>Embryophyta</taxon>
        <taxon>Tracheophyta</taxon>
        <taxon>Spermatophyta</taxon>
        <taxon>Magnoliopsida</taxon>
        <taxon>eudicotyledons</taxon>
        <taxon>Gunneridae</taxon>
        <taxon>Pentapetalae</taxon>
        <taxon>rosids</taxon>
        <taxon>fabids</taxon>
        <taxon>Malpighiales</taxon>
        <taxon>Euphorbiaceae</taxon>
        <taxon>Crotonoideae</taxon>
        <taxon>Manihoteae</taxon>
        <taxon>Manihot</taxon>
    </lineage>
</organism>
<evidence type="ECO:0000313" key="1">
    <source>
        <dbReference type="EMBL" id="OAY48103.1"/>
    </source>
</evidence>
<gene>
    <name evidence="1" type="ORF">MANES_06G131700</name>
</gene>
<dbReference type="AlphaFoldDB" id="A0A2C9VRW7"/>
<sequence>MRGIRSLIVHYWRKPMSRGLILTETRGGSLPILKIFYSSEFKKRKHVARALLKPLKTDAGR</sequence>
<dbReference type="EMBL" id="CM004392">
    <property type="protein sequence ID" value="OAY48103.1"/>
    <property type="molecule type" value="Genomic_DNA"/>
</dbReference>
<accession>A0A2C9VRW7</accession>
<proteinExistence type="predicted"/>